<evidence type="ECO:0000256" key="2">
    <source>
        <dbReference type="ARBA" id="ARBA00022908"/>
    </source>
</evidence>
<evidence type="ECO:0000256" key="5">
    <source>
        <dbReference type="SAM" id="MobiDB-lite"/>
    </source>
</evidence>
<proteinExistence type="inferred from homology"/>
<comment type="caution">
    <text evidence="7">The sequence shown here is derived from an EMBL/GenBank/DDBJ whole genome shotgun (WGS) entry which is preliminary data.</text>
</comment>
<dbReference type="Pfam" id="PF20172">
    <property type="entry name" value="DUF6538"/>
    <property type="match status" value="1"/>
</dbReference>
<dbReference type="Gene3D" id="1.10.150.130">
    <property type="match status" value="1"/>
</dbReference>
<evidence type="ECO:0000256" key="3">
    <source>
        <dbReference type="ARBA" id="ARBA00023125"/>
    </source>
</evidence>
<comment type="similarity">
    <text evidence="1">Belongs to the 'phage' integrase family.</text>
</comment>
<feature type="compositionally biased region" description="Basic and acidic residues" evidence="5">
    <location>
        <begin position="193"/>
        <end position="202"/>
    </location>
</feature>
<evidence type="ECO:0000259" key="6">
    <source>
        <dbReference type="PROSITE" id="PS51898"/>
    </source>
</evidence>
<protein>
    <submittedName>
        <fullName evidence="7">Integrase</fullName>
    </submittedName>
</protein>
<name>A0AAE4AQ58_9HYPH</name>
<dbReference type="InterPro" id="IPR002104">
    <property type="entry name" value="Integrase_catalytic"/>
</dbReference>
<keyword evidence="3" id="KW-0238">DNA-binding</keyword>
<evidence type="ECO:0000313" key="8">
    <source>
        <dbReference type="Proteomes" id="UP001229244"/>
    </source>
</evidence>
<dbReference type="InterPro" id="IPR046668">
    <property type="entry name" value="DUF6538"/>
</dbReference>
<dbReference type="GO" id="GO:0006310">
    <property type="term" value="P:DNA recombination"/>
    <property type="evidence" value="ECO:0007669"/>
    <property type="project" value="UniProtKB-KW"/>
</dbReference>
<reference evidence="7" key="1">
    <citation type="submission" date="2023-07" db="EMBL/GenBank/DDBJ databases">
        <title>Genomic Encyclopedia of Type Strains, Phase IV (KMG-IV): sequencing the most valuable type-strain genomes for metagenomic binning, comparative biology and taxonomic classification.</title>
        <authorList>
            <person name="Goeker M."/>
        </authorList>
    </citation>
    <scope>NUCLEOTIDE SEQUENCE</scope>
    <source>
        <strain evidence="7">DSM 21202</strain>
    </source>
</reference>
<dbReference type="Proteomes" id="UP001229244">
    <property type="component" value="Unassembled WGS sequence"/>
</dbReference>
<dbReference type="InterPro" id="IPR010998">
    <property type="entry name" value="Integrase_recombinase_N"/>
</dbReference>
<dbReference type="InterPro" id="IPR013762">
    <property type="entry name" value="Integrase-like_cat_sf"/>
</dbReference>
<dbReference type="GO" id="GO:0015074">
    <property type="term" value="P:DNA integration"/>
    <property type="evidence" value="ECO:0007669"/>
    <property type="project" value="UniProtKB-KW"/>
</dbReference>
<dbReference type="PROSITE" id="PS51898">
    <property type="entry name" value="TYR_RECOMBINASE"/>
    <property type="match status" value="1"/>
</dbReference>
<dbReference type="Gene3D" id="1.10.443.10">
    <property type="entry name" value="Intergrase catalytic core"/>
    <property type="match status" value="1"/>
</dbReference>
<organism evidence="7 8">
    <name type="scientific">Amorphus orientalis</name>
    <dbReference type="NCBI Taxonomy" id="649198"/>
    <lineage>
        <taxon>Bacteria</taxon>
        <taxon>Pseudomonadati</taxon>
        <taxon>Pseudomonadota</taxon>
        <taxon>Alphaproteobacteria</taxon>
        <taxon>Hyphomicrobiales</taxon>
        <taxon>Amorphaceae</taxon>
        <taxon>Amorphus</taxon>
    </lineage>
</organism>
<dbReference type="EMBL" id="JAUSUL010000001">
    <property type="protein sequence ID" value="MDQ0313661.1"/>
    <property type="molecule type" value="Genomic_DNA"/>
</dbReference>
<dbReference type="PANTHER" id="PTHR30349:SF41">
    <property type="entry name" value="INTEGRASE_RECOMBINASE PROTEIN MJ0367-RELATED"/>
    <property type="match status" value="1"/>
</dbReference>
<evidence type="ECO:0000313" key="7">
    <source>
        <dbReference type="EMBL" id="MDQ0313661.1"/>
    </source>
</evidence>
<dbReference type="InterPro" id="IPR050090">
    <property type="entry name" value="Tyrosine_recombinase_XerCD"/>
</dbReference>
<evidence type="ECO:0000256" key="4">
    <source>
        <dbReference type="ARBA" id="ARBA00023172"/>
    </source>
</evidence>
<accession>A0AAE4AQ58</accession>
<sequence length="545" mass="61882">MRRPESRFPLFRKRIPQDVLPKLQGRTLTIQVGDTSVPCRITEKTREIKVSLRTAEPGEAKERQADISAQLERQWRAIRNGPQRLTQKQVVSLAGEIYGLVVDRYEDDPETPERWDAVIEGNRLAKEGRWPIHIGSTDAQIRNAYEHTFGPLADLVLSRRGLEIDDDSRDRLLRRTGDLLDRAAERLKRNAEGDYSPDEVRKGFPSWTSAAPKRAAPAANTQARVSLQKLLDDWWTEAKALGLSGATRESYSHAVGKFRKHLKHDDAARVTPEDVIAFKDARLKEVNPRTGKVVSPKTVKDSDLAGLKTVFGWGVRNRRIETNPAEGVTVKLPRAARKRSKSFSDEEARLILDLSLAYRPGRRERPTLAAAKRWVPWLCAYTGARVGEMVQLRKQDVRRDAGGWYIRITPDAGWVKDKDMRDVPLHPHLIEQGFIEFVEGAPDDRLFVTPDKVGDITASWRTTKTRLAEFARKVVPDPDVQPNHAWRHRFVTEGRRVGVPERVLHEITGHAPSNVGEAYGEVPMSTMREGVERFPGYWQYYSVSA</sequence>
<dbReference type="Pfam" id="PF00589">
    <property type="entry name" value="Phage_integrase"/>
    <property type="match status" value="1"/>
</dbReference>
<feature type="domain" description="Tyr recombinase" evidence="6">
    <location>
        <begin position="338"/>
        <end position="532"/>
    </location>
</feature>
<keyword evidence="2" id="KW-0229">DNA integration</keyword>
<keyword evidence="4" id="KW-0233">DNA recombination</keyword>
<gene>
    <name evidence="7" type="ORF">J2S73_000098</name>
</gene>
<feature type="compositionally biased region" description="Low complexity" evidence="5">
    <location>
        <begin position="210"/>
        <end position="219"/>
    </location>
</feature>
<dbReference type="PANTHER" id="PTHR30349">
    <property type="entry name" value="PHAGE INTEGRASE-RELATED"/>
    <property type="match status" value="1"/>
</dbReference>
<dbReference type="SUPFAM" id="SSF56349">
    <property type="entry name" value="DNA breaking-rejoining enzymes"/>
    <property type="match status" value="1"/>
</dbReference>
<keyword evidence="8" id="KW-1185">Reference proteome</keyword>
<feature type="region of interest" description="Disordered" evidence="5">
    <location>
        <begin position="193"/>
        <end position="220"/>
    </location>
</feature>
<evidence type="ECO:0000256" key="1">
    <source>
        <dbReference type="ARBA" id="ARBA00008857"/>
    </source>
</evidence>
<dbReference type="InterPro" id="IPR011010">
    <property type="entry name" value="DNA_brk_join_enz"/>
</dbReference>
<dbReference type="AlphaFoldDB" id="A0AAE4AQ58"/>
<dbReference type="GO" id="GO:0003677">
    <property type="term" value="F:DNA binding"/>
    <property type="evidence" value="ECO:0007669"/>
    <property type="project" value="UniProtKB-KW"/>
</dbReference>